<dbReference type="InParanoid" id="A0A2H3CVZ5"/>
<dbReference type="EMBL" id="KZ293689">
    <property type="protein sequence ID" value="PBK85644.1"/>
    <property type="molecule type" value="Genomic_DNA"/>
</dbReference>
<gene>
    <name evidence="1" type="ORF">ARMGADRAFT_548873</name>
</gene>
<evidence type="ECO:0000313" key="2">
    <source>
        <dbReference type="Proteomes" id="UP000217790"/>
    </source>
</evidence>
<organism evidence="1 2">
    <name type="scientific">Armillaria gallica</name>
    <name type="common">Bulbous honey fungus</name>
    <name type="synonym">Armillaria bulbosa</name>
    <dbReference type="NCBI Taxonomy" id="47427"/>
    <lineage>
        <taxon>Eukaryota</taxon>
        <taxon>Fungi</taxon>
        <taxon>Dikarya</taxon>
        <taxon>Basidiomycota</taxon>
        <taxon>Agaricomycotina</taxon>
        <taxon>Agaricomycetes</taxon>
        <taxon>Agaricomycetidae</taxon>
        <taxon>Agaricales</taxon>
        <taxon>Marasmiineae</taxon>
        <taxon>Physalacriaceae</taxon>
        <taxon>Armillaria</taxon>
    </lineage>
</organism>
<sequence length="126" mass="14516">MYDVPEIGESWTDPATFGSSSADTLRALPTLDVQIIKIPDHCPTETIVVRRKDQANLPCVINPHGGPHEASRNRNNGLCTFYFRSCNRRLRDLSAELHRFSELRREILQRSYSGPIRHSRCIRLYH</sequence>
<protein>
    <submittedName>
        <fullName evidence="1">Uncharacterized protein</fullName>
    </submittedName>
</protein>
<dbReference type="AlphaFoldDB" id="A0A2H3CVZ5"/>
<name>A0A2H3CVZ5_ARMGA</name>
<dbReference type="OrthoDB" id="43744at2759"/>
<dbReference type="Proteomes" id="UP000217790">
    <property type="component" value="Unassembled WGS sequence"/>
</dbReference>
<proteinExistence type="predicted"/>
<keyword evidence="2" id="KW-1185">Reference proteome</keyword>
<evidence type="ECO:0000313" key="1">
    <source>
        <dbReference type="EMBL" id="PBK85644.1"/>
    </source>
</evidence>
<reference evidence="2" key="1">
    <citation type="journal article" date="2017" name="Nat. Ecol. Evol.">
        <title>Genome expansion and lineage-specific genetic innovations in the forest pathogenic fungi Armillaria.</title>
        <authorList>
            <person name="Sipos G."/>
            <person name="Prasanna A.N."/>
            <person name="Walter M.C."/>
            <person name="O'Connor E."/>
            <person name="Balint B."/>
            <person name="Krizsan K."/>
            <person name="Kiss B."/>
            <person name="Hess J."/>
            <person name="Varga T."/>
            <person name="Slot J."/>
            <person name="Riley R."/>
            <person name="Boka B."/>
            <person name="Rigling D."/>
            <person name="Barry K."/>
            <person name="Lee J."/>
            <person name="Mihaltcheva S."/>
            <person name="LaButti K."/>
            <person name="Lipzen A."/>
            <person name="Waldron R."/>
            <person name="Moloney N.M."/>
            <person name="Sperisen C."/>
            <person name="Kredics L."/>
            <person name="Vagvoelgyi C."/>
            <person name="Patrignani A."/>
            <person name="Fitzpatrick D."/>
            <person name="Nagy I."/>
            <person name="Doyle S."/>
            <person name="Anderson J.B."/>
            <person name="Grigoriev I.V."/>
            <person name="Gueldener U."/>
            <person name="Muensterkoetter M."/>
            <person name="Nagy L.G."/>
        </authorList>
    </citation>
    <scope>NUCLEOTIDE SEQUENCE [LARGE SCALE GENOMIC DNA]</scope>
    <source>
        <strain evidence="2">Ar21-2</strain>
    </source>
</reference>
<dbReference type="STRING" id="47427.A0A2H3CVZ5"/>
<accession>A0A2H3CVZ5</accession>